<dbReference type="Gene3D" id="6.10.250.3370">
    <property type="match status" value="1"/>
</dbReference>
<feature type="domain" description="Aerobactin siderophore biosynthesis IucA/IucC-like C-terminal" evidence="3">
    <location>
        <begin position="439"/>
        <end position="602"/>
    </location>
</feature>
<sequence>MNSPLSHTYLQPPKAAAAAGGEPRFAERQHCRLLINCYAREVAMQEHTLAVLPVYQLADPVPQLANHHGQVLDIALPRVTSRLRVGVLHVSATANFDYTSPVFLRADGDHWREADWRDLSRLLIEDLSRRAGTAFNDELLQQIGDSIATMQDVLDRQPASAVPSQPAAWSALQGYIDSEQSLLTGHPFHPAPKSRADWSPAEQRHYSPEHKASMALHYFQIPQSWLVSDNVDGEPAATLLARLCGHGLMAEPGSAIVPLHPWQAGWMQRQPRIASALRGGQVRDLGSRGLPFHPTASIRTLLAEDARHFLKLSLNMRITNCIRNNARHELRSALTGTRLYRGLRDDMRQRFPGFHVLEERAFVTVNFPGTADAGADEELADGFGVLAREGMADLMAQGVRPVVCAALFGNGAHGRARVFALIERYAQHHGYTRERAARLWFARYAETAVHPILYLLFEHGIAFEPHMQNTLTGLDADGAPSHFILRDLELTRLAPQAQPLARALALDPATLSELCCDDERAWTRIGYCLFVNNLCEVIATIANGDNQLGLGLWGVLRHILQDYLARYPHPNASRRIHGLLAGEPLPAKGNLLTRFLRQADRQASYLPLYHPLAVVNGASAASM</sequence>
<gene>
    <name evidence="4" type="ORF">H3H39_18015</name>
</gene>
<dbReference type="PANTHER" id="PTHR34384:SF5">
    <property type="entry name" value="L-2,3-DIAMINOPROPANOATE--CITRATE LIGASE"/>
    <property type="match status" value="1"/>
</dbReference>
<dbReference type="InterPro" id="IPR037455">
    <property type="entry name" value="LucA/IucC-like"/>
</dbReference>
<comment type="similarity">
    <text evidence="1">Belongs to the IucA/IucC family.</text>
</comment>
<feature type="domain" description="Aerobactin siderophore biosynthesis IucA/IucC N-terminal" evidence="2">
    <location>
        <begin position="175"/>
        <end position="408"/>
    </location>
</feature>
<dbReference type="Gene3D" id="2.30.30.1240">
    <property type="entry name" value="AscD, thumb domain, four stranded beta-sheet"/>
    <property type="match status" value="1"/>
</dbReference>
<dbReference type="AlphaFoldDB" id="A0A7W2FC61"/>
<dbReference type="InterPro" id="IPR043032">
    <property type="entry name" value="PvsD/AcsD-like_thumb_helix"/>
</dbReference>
<dbReference type="GO" id="GO:0019290">
    <property type="term" value="P:siderophore biosynthetic process"/>
    <property type="evidence" value="ECO:0007669"/>
    <property type="project" value="InterPro"/>
</dbReference>
<evidence type="ECO:0000313" key="4">
    <source>
        <dbReference type="EMBL" id="MBA5688940.1"/>
    </source>
</evidence>
<evidence type="ECO:0000313" key="5">
    <source>
        <dbReference type="Proteomes" id="UP000573499"/>
    </source>
</evidence>
<organism evidence="4 5">
    <name type="scientific">Rugamonas apoptosis</name>
    <dbReference type="NCBI Taxonomy" id="2758570"/>
    <lineage>
        <taxon>Bacteria</taxon>
        <taxon>Pseudomonadati</taxon>
        <taxon>Pseudomonadota</taxon>
        <taxon>Betaproteobacteria</taxon>
        <taxon>Burkholderiales</taxon>
        <taxon>Oxalobacteraceae</taxon>
        <taxon>Telluria group</taxon>
        <taxon>Rugamonas</taxon>
    </lineage>
</organism>
<dbReference type="InterPro" id="IPR043033">
    <property type="entry name" value="PvsD/AcsD-like_thumb_beta"/>
</dbReference>
<dbReference type="GO" id="GO:0016881">
    <property type="term" value="F:acid-amino acid ligase activity"/>
    <property type="evidence" value="ECO:0007669"/>
    <property type="project" value="UniProtKB-ARBA"/>
</dbReference>
<dbReference type="Pfam" id="PF04183">
    <property type="entry name" value="IucA_IucC"/>
    <property type="match status" value="1"/>
</dbReference>
<dbReference type="RefSeq" id="WP_182155091.1">
    <property type="nucleotide sequence ID" value="NZ_JACEZU010000009.1"/>
</dbReference>
<dbReference type="Proteomes" id="UP000573499">
    <property type="component" value="Unassembled WGS sequence"/>
</dbReference>
<evidence type="ECO:0000259" key="3">
    <source>
        <dbReference type="Pfam" id="PF06276"/>
    </source>
</evidence>
<proteinExistence type="inferred from homology"/>
<name>A0A7W2FC61_9BURK</name>
<accession>A0A7W2FC61</accession>
<keyword evidence="5" id="KW-1185">Reference proteome</keyword>
<dbReference type="PANTHER" id="PTHR34384">
    <property type="entry name" value="L-2,3-DIAMINOPROPANOATE--CITRATE LIGASE"/>
    <property type="match status" value="1"/>
</dbReference>
<dbReference type="Pfam" id="PF06276">
    <property type="entry name" value="FhuF"/>
    <property type="match status" value="1"/>
</dbReference>
<dbReference type="InterPro" id="IPR022770">
    <property type="entry name" value="IucA/IucC-like_C"/>
</dbReference>
<reference evidence="4 5" key="1">
    <citation type="submission" date="2020-07" db="EMBL/GenBank/DDBJ databases">
        <title>Novel species isolated from subtropical streams in China.</title>
        <authorList>
            <person name="Lu H."/>
        </authorList>
    </citation>
    <scope>NUCLEOTIDE SEQUENCE [LARGE SCALE GENOMIC DNA]</scope>
    <source>
        <strain evidence="4 5">LX47W</strain>
    </source>
</reference>
<evidence type="ECO:0000256" key="1">
    <source>
        <dbReference type="ARBA" id="ARBA00007832"/>
    </source>
</evidence>
<dbReference type="Gene3D" id="1.10.510.40">
    <property type="match status" value="1"/>
</dbReference>
<dbReference type="EMBL" id="JACEZU010000009">
    <property type="protein sequence ID" value="MBA5688940.1"/>
    <property type="molecule type" value="Genomic_DNA"/>
</dbReference>
<dbReference type="InterPro" id="IPR007310">
    <property type="entry name" value="Aerobactin_biosyn_IucA/IucC_N"/>
</dbReference>
<dbReference type="Gene3D" id="1.10.150.640">
    <property type="entry name" value="AcsD, thumb domain, helical bundle"/>
    <property type="match status" value="1"/>
</dbReference>
<evidence type="ECO:0000259" key="2">
    <source>
        <dbReference type="Pfam" id="PF04183"/>
    </source>
</evidence>
<protein>
    <submittedName>
        <fullName evidence="4">IucA/IucC family siderophore biosynthesis protein</fullName>
    </submittedName>
</protein>
<comment type="caution">
    <text evidence="4">The sequence shown here is derived from an EMBL/GenBank/DDBJ whole genome shotgun (WGS) entry which is preliminary data.</text>
</comment>